<evidence type="ECO:0000256" key="2">
    <source>
        <dbReference type="ARBA" id="ARBA00022884"/>
    </source>
</evidence>
<accession>A0A1G8PWL2</accession>
<dbReference type="Pfam" id="PF01386">
    <property type="entry name" value="Ribosomal_L25p"/>
    <property type="match status" value="1"/>
</dbReference>
<reference evidence="10" key="1">
    <citation type="submission" date="2016-10" db="EMBL/GenBank/DDBJ databases">
        <authorList>
            <person name="Varghese N."/>
            <person name="Submissions S."/>
        </authorList>
    </citation>
    <scope>NUCLEOTIDE SEQUENCE [LARGE SCALE GENOMIC DNA]</scope>
    <source>
        <strain evidence="10">CGMCC 1.11012</strain>
    </source>
</reference>
<dbReference type="InterPro" id="IPR037121">
    <property type="entry name" value="Ribosomal_bL25_C"/>
</dbReference>
<dbReference type="GO" id="GO:0003735">
    <property type="term" value="F:structural constituent of ribosome"/>
    <property type="evidence" value="ECO:0007669"/>
    <property type="project" value="InterPro"/>
</dbReference>
<comment type="similarity">
    <text evidence="5">Belongs to the bacterial ribosomal protein bL25 family. CTC subfamily.</text>
</comment>
<evidence type="ECO:0000259" key="8">
    <source>
        <dbReference type="Pfam" id="PF14693"/>
    </source>
</evidence>
<dbReference type="InterPro" id="IPR001021">
    <property type="entry name" value="Ribosomal_bL25_long"/>
</dbReference>
<comment type="function">
    <text evidence="5">This is one of the proteins that binds to the 5S RNA in the ribosome where it forms part of the central protuberance.</text>
</comment>
<evidence type="ECO:0000256" key="6">
    <source>
        <dbReference type="SAM" id="MobiDB-lite"/>
    </source>
</evidence>
<proteinExistence type="inferred from homology"/>
<organism evidence="9 10">
    <name type="scientific">Paenibacillus typhae</name>
    <dbReference type="NCBI Taxonomy" id="1174501"/>
    <lineage>
        <taxon>Bacteria</taxon>
        <taxon>Bacillati</taxon>
        <taxon>Bacillota</taxon>
        <taxon>Bacilli</taxon>
        <taxon>Bacillales</taxon>
        <taxon>Paenibacillaceae</taxon>
        <taxon>Paenibacillus</taxon>
    </lineage>
</organism>
<evidence type="ECO:0000256" key="3">
    <source>
        <dbReference type="ARBA" id="ARBA00022980"/>
    </source>
</evidence>
<dbReference type="Pfam" id="PF14693">
    <property type="entry name" value="Ribosomal_TL5_C"/>
    <property type="match status" value="1"/>
</dbReference>
<dbReference type="GO" id="GO:0022625">
    <property type="term" value="C:cytosolic large ribosomal subunit"/>
    <property type="evidence" value="ECO:0007669"/>
    <property type="project" value="TreeGrafter"/>
</dbReference>
<dbReference type="STRING" id="1174501.SAMN05216192_11086"/>
<keyword evidence="4 5" id="KW-0687">Ribonucleoprotein</keyword>
<keyword evidence="3 5" id="KW-0689">Ribosomal protein</keyword>
<name>A0A1G8PWL2_9BACL</name>
<dbReference type="InterPro" id="IPR011035">
    <property type="entry name" value="Ribosomal_bL25/Gln-tRNA_synth"/>
</dbReference>
<dbReference type="HAMAP" id="MF_01334">
    <property type="entry name" value="Ribosomal_bL25_CTC"/>
    <property type="match status" value="1"/>
</dbReference>
<dbReference type="OrthoDB" id="9790002at2"/>
<evidence type="ECO:0000259" key="7">
    <source>
        <dbReference type="Pfam" id="PF01386"/>
    </source>
</evidence>
<dbReference type="Proteomes" id="UP000199050">
    <property type="component" value="Unassembled WGS sequence"/>
</dbReference>
<sequence length="206" mass="22296">MNTTIRLTERSGSASATRNKGFVPVVVYGAGSDTQSFSADAKAITEIVGKNPRAILKVELPDSGTKNAVIAEIQRQPLSRKLLHVDLHQIDMKSELDTKVAFQFTGDPAGVKAGGIQQVELYELDIRTLPDKLTPTFEVDISNLEIGDQLLVSDLPKHEGWEILTPEDTLVVRISPPIVHEDPADSEAVEEPAAVETAADEGTTEE</sequence>
<evidence type="ECO:0000256" key="5">
    <source>
        <dbReference type="HAMAP-Rule" id="MF_01334"/>
    </source>
</evidence>
<protein>
    <recommendedName>
        <fullName evidence="5">Large ribosomal subunit protein bL25</fullName>
    </recommendedName>
    <alternativeName>
        <fullName evidence="5">General stress protein CTC</fullName>
    </alternativeName>
</protein>
<evidence type="ECO:0000256" key="4">
    <source>
        <dbReference type="ARBA" id="ARBA00023274"/>
    </source>
</evidence>
<keyword evidence="2 5" id="KW-0694">RNA-binding</keyword>
<dbReference type="InterPro" id="IPR020057">
    <property type="entry name" value="Ribosomal_bL25_b-dom"/>
</dbReference>
<dbReference type="GO" id="GO:0006412">
    <property type="term" value="P:translation"/>
    <property type="evidence" value="ECO:0007669"/>
    <property type="project" value="UniProtKB-UniRule"/>
</dbReference>
<gene>
    <name evidence="5" type="primary">rplY</name>
    <name evidence="5" type="synonym">ctc</name>
    <name evidence="9" type="ORF">SAMN05216192_11086</name>
</gene>
<comment type="subunit">
    <text evidence="5">Part of the 50S ribosomal subunit; part of the 5S rRNA/L5/L18/L25 subcomplex. Contacts the 5S rRNA. Binds to the 5S rRNA independently of L5 and L18.</text>
</comment>
<dbReference type="InterPro" id="IPR029751">
    <property type="entry name" value="Ribosomal_L25_dom"/>
</dbReference>
<dbReference type="InterPro" id="IPR020056">
    <property type="entry name" value="Rbsml_bL25/Gln-tRNA_synth_N"/>
</dbReference>
<dbReference type="Gene3D" id="2.170.120.20">
    <property type="entry name" value="Ribosomal protein L25, beta domain"/>
    <property type="match status" value="1"/>
</dbReference>
<dbReference type="PANTHER" id="PTHR33284:SF1">
    <property type="entry name" value="RIBOSOMAL PROTEIN L25_GLN-TRNA SYNTHETASE, ANTI-CODON-BINDING DOMAIN-CONTAINING PROTEIN"/>
    <property type="match status" value="1"/>
</dbReference>
<feature type="domain" description="Large ribosomal subunit protein bL25 beta" evidence="8">
    <location>
        <begin position="96"/>
        <end position="177"/>
    </location>
</feature>
<dbReference type="InterPro" id="IPR020930">
    <property type="entry name" value="Ribosomal_uL5_bac-type"/>
</dbReference>
<dbReference type="NCBIfam" id="TIGR00731">
    <property type="entry name" value="bL25_bact_ctc"/>
    <property type="match status" value="1"/>
</dbReference>
<feature type="region of interest" description="Disordered" evidence="6">
    <location>
        <begin position="181"/>
        <end position="206"/>
    </location>
</feature>
<keyword evidence="1 5" id="KW-0699">rRNA-binding</keyword>
<dbReference type="GO" id="GO:0008097">
    <property type="term" value="F:5S rRNA binding"/>
    <property type="evidence" value="ECO:0007669"/>
    <property type="project" value="InterPro"/>
</dbReference>
<dbReference type="CDD" id="cd00495">
    <property type="entry name" value="Ribosomal_L25_TL5_CTC"/>
    <property type="match status" value="1"/>
</dbReference>
<evidence type="ECO:0000313" key="9">
    <source>
        <dbReference type="EMBL" id="SDI96861.1"/>
    </source>
</evidence>
<dbReference type="RefSeq" id="WP_090714222.1">
    <property type="nucleotide sequence ID" value="NZ_CBCSKY010000008.1"/>
</dbReference>
<evidence type="ECO:0000256" key="1">
    <source>
        <dbReference type="ARBA" id="ARBA00022730"/>
    </source>
</evidence>
<dbReference type="Gene3D" id="2.40.240.10">
    <property type="entry name" value="Ribosomal Protein L25, Chain P"/>
    <property type="match status" value="1"/>
</dbReference>
<dbReference type="PANTHER" id="PTHR33284">
    <property type="entry name" value="RIBOSOMAL PROTEIN L25/GLN-TRNA SYNTHETASE, ANTI-CODON-BINDING DOMAIN-CONTAINING PROTEIN"/>
    <property type="match status" value="1"/>
</dbReference>
<dbReference type="AlphaFoldDB" id="A0A1G8PWL2"/>
<keyword evidence="10" id="KW-1185">Reference proteome</keyword>
<dbReference type="EMBL" id="FNDX01000010">
    <property type="protein sequence ID" value="SDI96861.1"/>
    <property type="molecule type" value="Genomic_DNA"/>
</dbReference>
<feature type="domain" description="Large ribosomal subunit protein bL25 L25" evidence="7">
    <location>
        <begin position="4"/>
        <end position="87"/>
    </location>
</feature>
<dbReference type="SUPFAM" id="SSF50715">
    <property type="entry name" value="Ribosomal protein L25-like"/>
    <property type="match status" value="1"/>
</dbReference>
<evidence type="ECO:0000313" key="10">
    <source>
        <dbReference type="Proteomes" id="UP000199050"/>
    </source>
</evidence>